<feature type="region of interest" description="Disordered" evidence="1">
    <location>
        <begin position="1"/>
        <end position="53"/>
    </location>
</feature>
<gene>
    <name evidence="2" type="ORF">DY000_02014300</name>
</gene>
<name>A0ABQ7CQI4_BRACR</name>
<evidence type="ECO:0000256" key="1">
    <source>
        <dbReference type="SAM" id="MobiDB-lite"/>
    </source>
</evidence>
<evidence type="ECO:0000313" key="3">
    <source>
        <dbReference type="Proteomes" id="UP000266723"/>
    </source>
</evidence>
<proteinExistence type="predicted"/>
<dbReference type="Proteomes" id="UP000266723">
    <property type="component" value="Unassembled WGS sequence"/>
</dbReference>
<sequence length="129" mass="14633">MEIGVSSTRVRSTSNNYSNNYSKNMSYGKKQKEGISPFAPALRPAPTPVRPQETSELFQDIVRSLELPIFDKESAVQVAPDPGHWRLDPRWKEPRFPGSPLEGTLVPAMEFFGPGPRIVPFLREMENFR</sequence>
<feature type="compositionally biased region" description="Low complexity" evidence="1">
    <location>
        <begin position="1"/>
        <end position="22"/>
    </location>
</feature>
<protein>
    <submittedName>
        <fullName evidence="2">Uncharacterized protein</fullName>
    </submittedName>
</protein>
<evidence type="ECO:0000313" key="2">
    <source>
        <dbReference type="EMBL" id="KAF3562116.1"/>
    </source>
</evidence>
<accession>A0ABQ7CQI4</accession>
<reference evidence="2 3" key="1">
    <citation type="journal article" date="2020" name="BMC Genomics">
        <title>Intraspecific diversification of the crop wild relative Brassica cretica Lam. using demographic model selection.</title>
        <authorList>
            <person name="Kioukis A."/>
            <person name="Michalopoulou V.A."/>
            <person name="Briers L."/>
            <person name="Pirintsos S."/>
            <person name="Studholme D.J."/>
            <person name="Pavlidis P."/>
            <person name="Sarris P.F."/>
        </authorList>
    </citation>
    <scope>NUCLEOTIDE SEQUENCE [LARGE SCALE GENOMIC DNA]</scope>
    <source>
        <strain evidence="3">cv. PFS-1207/04</strain>
    </source>
</reference>
<keyword evidence="3" id="KW-1185">Reference proteome</keyword>
<organism evidence="2 3">
    <name type="scientific">Brassica cretica</name>
    <name type="common">Mustard</name>
    <dbReference type="NCBI Taxonomy" id="69181"/>
    <lineage>
        <taxon>Eukaryota</taxon>
        <taxon>Viridiplantae</taxon>
        <taxon>Streptophyta</taxon>
        <taxon>Embryophyta</taxon>
        <taxon>Tracheophyta</taxon>
        <taxon>Spermatophyta</taxon>
        <taxon>Magnoliopsida</taxon>
        <taxon>eudicotyledons</taxon>
        <taxon>Gunneridae</taxon>
        <taxon>Pentapetalae</taxon>
        <taxon>rosids</taxon>
        <taxon>malvids</taxon>
        <taxon>Brassicales</taxon>
        <taxon>Brassicaceae</taxon>
        <taxon>Brassiceae</taxon>
        <taxon>Brassica</taxon>
    </lineage>
</organism>
<dbReference type="EMBL" id="QGKV02000759">
    <property type="protein sequence ID" value="KAF3562116.1"/>
    <property type="molecule type" value="Genomic_DNA"/>
</dbReference>
<comment type="caution">
    <text evidence="2">The sequence shown here is derived from an EMBL/GenBank/DDBJ whole genome shotgun (WGS) entry which is preliminary data.</text>
</comment>